<dbReference type="InterPro" id="IPR021845">
    <property type="entry name" value="DUF3440"/>
</dbReference>
<dbReference type="InterPro" id="IPR002500">
    <property type="entry name" value="PAPS_reduct_dom"/>
</dbReference>
<reference evidence="2 3" key="1">
    <citation type="submission" date="2017-01" db="EMBL/GenBank/DDBJ databases">
        <title>Bacillus phylogenomics.</title>
        <authorList>
            <person name="Dunlap C."/>
        </authorList>
    </citation>
    <scope>NUCLEOTIDE SEQUENCE [LARGE SCALE GENOMIC DNA]</scope>
    <source>
        <strain evidence="2 3">NRRL B-41282</strain>
    </source>
</reference>
<accession>A0A1R1QSD0</accession>
<dbReference type="SUPFAM" id="SSF52402">
    <property type="entry name" value="Adenine nucleotide alpha hydrolases-like"/>
    <property type="match status" value="1"/>
</dbReference>
<proteinExistence type="predicted"/>
<dbReference type="Proteomes" id="UP000187367">
    <property type="component" value="Unassembled WGS sequence"/>
</dbReference>
<dbReference type="GO" id="GO:0003824">
    <property type="term" value="F:catalytic activity"/>
    <property type="evidence" value="ECO:0007669"/>
    <property type="project" value="InterPro"/>
</dbReference>
<dbReference type="InterPro" id="IPR014729">
    <property type="entry name" value="Rossmann-like_a/b/a_fold"/>
</dbReference>
<dbReference type="OrthoDB" id="9774475at2"/>
<protein>
    <submittedName>
        <fullName evidence="2">Phosphoadenosine phosphosulfate sulfurtransferase</fullName>
    </submittedName>
</protein>
<dbReference type="Gene3D" id="3.40.50.620">
    <property type="entry name" value="HUPs"/>
    <property type="match status" value="1"/>
</dbReference>
<dbReference type="AlphaFoldDB" id="A0A1R1QSD0"/>
<dbReference type="PANTHER" id="PTHR30083:SF0">
    <property type="entry name" value="3'-PHOSPHOADENOSINE 5'-PHOSPHOSULFATE SULFOTRANSFERASE (PAPS REDUCTASE)_FAD SYNTHETASE"/>
    <property type="match status" value="1"/>
</dbReference>
<sequence>MGKIHLGKNVYEATMERLDYIFQRFDHVVVPFSGGKDSGLLLELVHVYYEQHHPDAQVSVYHIDYEGNYQQTIEYVKRCMGKYPEFHYYHLCMPISASCGVSMYQSTWMPWNPEEKEIWFREMPENVINFDNHPFDFFEVGMSDYSFQTKFGKWLHKEKSKKRTAILVGIRAQESLNRYHAVTRNDTFTMYGKLNYSKRIAMNLFNFYPIYDWKVDDVWIANGKFGFDYNQLYDLYYRAGVSLNDMRVANPFHDCGVNALKLYRAIEPTAWSRLVERVNGANFAAIYGGTKAVGYKSVSLPPGHTWKTYTNFLLKSLPKNTRDIYLRKFQASIRYWVEIGGALPVSVVKELEKTDLVFENLGKPKNKRKYKKEYHVIRFKVYPDEVHIKGFRLVPSYKRMCITILKNDTSCHYMGFGQTKDELQKQKEAMKQWENLL</sequence>
<evidence type="ECO:0000313" key="3">
    <source>
        <dbReference type="Proteomes" id="UP000187367"/>
    </source>
</evidence>
<gene>
    <name evidence="2" type="ORF">BW143_06620</name>
</gene>
<feature type="domain" description="Phosphoadenosine phosphosulphate reductase" evidence="1">
    <location>
        <begin position="28"/>
        <end position="238"/>
    </location>
</feature>
<dbReference type="GO" id="GO:0071453">
    <property type="term" value="P:cellular response to oxygen levels"/>
    <property type="evidence" value="ECO:0007669"/>
    <property type="project" value="TreeGrafter"/>
</dbReference>
<evidence type="ECO:0000313" key="2">
    <source>
        <dbReference type="EMBL" id="OMI07560.1"/>
    </source>
</evidence>
<dbReference type="RefSeq" id="WP_076762691.1">
    <property type="nucleotide sequence ID" value="NZ_JARMMH010000001.1"/>
</dbReference>
<dbReference type="EMBL" id="MTJL01000010">
    <property type="protein sequence ID" value="OMI07560.1"/>
    <property type="molecule type" value="Genomic_DNA"/>
</dbReference>
<evidence type="ECO:0000259" key="1">
    <source>
        <dbReference type="Pfam" id="PF01507"/>
    </source>
</evidence>
<name>A0A1R1QSD0_9BACI</name>
<organism evidence="2 3">
    <name type="scientific">Bacillus swezeyi</name>
    <dbReference type="NCBI Taxonomy" id="1925020"/>
    <lineage>
        <taxon>Bacteria</taxon>
        <taxon>Bacillati</taxon>
        <taxon>Bacillota</taxon>
        <taxon>Bacilli</taxon>
        <taxon>Bacillales</taxon>
        <taxon>Bacillaceae</taxon>
        <taxon>Bacillus</taxon>
    </lineage>
</organism>
<comment type="caution">
    <text evidence="2">The sequence shown here is derived from an EMBL/GenBank/DDBJ whole genome shotgun (WGS) entry which is preliminary data.</text>
</comment>
<keyword evidence="3" id="KW-1185">Reference proteome</keyword>
<accession>A0A1R1RMY9</accession>
<dbReference type="Pfam" id="PF01507">
    <property type="entry name" value="PAPS_reduct"/>
    <property type="match status" value="1"/>
</dbReference>
<dbReference type="Pfam" id="PF11922">
    <property type="entry name" value="DUF3440"/>
    <property type="match status" value="1"/>
</dbReference>
<dbReference type="PANTHER" id="PTHR30083">
    <property type="entry name" value="TRANSCRIPTIONAL REGULATOR-RELATED"/>
    <property type="match status" value="1"/>
</dbReference>
<dbReference type="CDD" id="cd23947">
    <property type="entry name" value="PAPS_reductase-like_YbdN"/>
    <property type="match status" value="1"/>
</dbReference>